<evidence type="ECO:0000256" key="2">
    <source>
        <dbReference type="ARBA" id="ARBA00008337"/>
    </source>
</evidence>
<dbReference type="AlphaFoldDB" id="A0A9C7UNE5"/>
<dbReference type="PANTHER" id="PTHR14207">
    <property type="entry name" value="STEROL ISOMERASE"/>
    <property type="match status" value="1"/>
</dbReference>
<gene>
    <name evidence="9" type="ORF">GpartN1_g1053.t1</name>
</gene>
<accession>A0A9C7UNE5</accession>
<feature type="transmembrane region" description="Helical" evidence="7">
    <location>
        <begin position="194"/>
        <end position="219"/>
    </location>
</feature>
<feature type="domain" description="EXPERA" evidence="8">
    <location>
        <begin position="15"/>
        <end position="165"/>
    </location>
</feature>
<comment type="caution">
    <text evidence="9">The sequence shown here is derived from an EMBL/GenBank/DDBJ whole genome shotgun (WGS) entry which is preliminary data.</text>
</comment>
<dbReference type="GO" id="GO:0047750">
    <property type="term" value="F:cholestenol delta-isomerase activity"/>
    <property type="evidence" value="ECO:0007669"/>
    <property type="project" value="InterPro"/>
</dbReference>
<organism evidence="9 10">
    <name type="scientific">Galdieria partita</name>
    <dbReference type="NCBI Taxonomy" id="83374"/>
    <lineage>
        <taxon>Eukaryota</taxon>
        <taxon>Rhodophyta</taxon>
        <taxon>Bangiophyceae</taxon>
        <taxon>Galdieriales</taxon>
        <taxon>Galdieriaceae</taxon>
        <taxon>Galdieria</taxon>
    </lineage>
</organism>
<keyword evidence="4 6" id="KW-1133">Transmembrane helix</keyword>
<keyword evidence="5 6" id="KW-0472">Membrane</keyword>
<evidence type="ECO:0000256" key="6">
    <source>
        <dbReference type="PROSITE-ProRule" id="PRU01087"/>
    </source>
</evidence>
<evidence type="ECO:0000256" key="5">
    <source>
        <dbReference type="ARBA" id="ARBA00023136"/>
    </source>
</evidence>
<keyword evidence="10" id="KW-1185">Reference proteome</keyword>
<reference evidence="9" key="2">
    <citation type="submission" date="2022-01" db="EMBL/GenBank/DDBJ databases">
        <authorList>
            <person name="Hirooka S."/>
            <person name="Miyagishima S.Y."/>
        </authorList>
    </citation>
    <scope>NUCLEOTIDE SEQUENCE</scope>
    <source>
        <strain evidence="9">NBRC 102759</strain>
    </source>
</reference>
<proteinExistence type="inferred from homology"/>
<dbReference type="InterPro" id="IPR033118">
    <property type="entry name" value="EXPERA"/>
</dbReference>
<dbReference type="GO" id="GO:0005783">
    <property type="term" value="C:endoplasmic reticulum"/>
    <property type="evidence" value="ECO:0007669"/>
    <property type="project" value="TreeGrafter"/>
</dbReference>
<dbReference type="GO" id="GO:0016020">
    <property type="term" value="C:membrane"/>
    <property type="evidence" value="ECO:0007669"/>
    <property type="project" value="UniProtKB-SubCell"/>
</dbReference>
<protein>
    <recommendedName>
        <fullName evidence="8">EXPERA domain-containing protein</fullName>
    </recommendedName>
</protein>
<dbReference type="InterPro" id="IPR007905">
    <property type="entry name" value="EBP"/>
</dbReference>
<dbReference type="GO" id="GO:0016125">
    <property type="term" value="P:sterol metabolic process"/>
    <property type="evidence" value="ECO:0007669"/>
    <property type="project" value="InterPro"/>
</dbReference>
<evidence type="ECO:0000256" key="7">
    <source>
        <dbReference type="SAM" id="Phobius"/>
    </source>
</evidence>
<dbReference type="PROSITE" id="PS51751">
    <property type="entry name" value="EXPERA"/>
    <property type="match status" value="1"/>
</dbReference>
<dbReference type="EMBL" id="BQMJ01000007">
    <property type="protein sequence ID" value="GJQ09262.1"/>
    <property type="molecule type" value="Genomic_DNA"/>
</dbReference>
<evidence type="ECO:0000256" key="1">
    <source>
        <dbReference type="ARBA" id="ARBA00004141"/>
    </source>
</evidence>
<name>A0A9C7UNE5_9RHOD</name>
<sequence>MSQTKKTPLKKLNSAETAVLAWFLIDAATHLFCELPFVIHSLTTTVNQATHWSAILWKEYAKADPRWGRFHDCTVALEVPTSILWGPLSLACAYGVYYKRPWRFYWQTILSLGELYGNWMTFGPEWLNQYMFGRTELDPQGNWVHKWIYLFFANIVWVIIPILLLVESTRTITAACDKAQAQHMEAYQLGRSSAFLIWLTLSTFFVIFVMFAILLPLGWLPAMVI</sequence>
<comment type="similarity">
    <text evidence="2">Belongs to the EBP family.</text>
</comment>
<dbReference type="Pfam" id="PF05241">
    <property type="entry name" value="EBP"/>
    <property type="match status" value="1"/>
</dbReference>
<evidence type="ECO:0000259" key="8">
    <source>
        <dbReference type="PROSITE" id="PS51751"/>
    </source>
</evidence>
<feature type="transmembrane region" description="Helical" evidence="7">
    <location>
        <begin position="147"/>
        <end position="166"/>
    </location>
</feature>
<comment type="subcellular location">
    <subcellularLocation>
        <location evidence="1">Membrane</location>
        <topology evidence="1">Multi-pass membrane protein</topology>
    </subcellularLocation>
</comment>
<evidence type="ECO:0000256" key="4">
    <source>
        <dbReference type="ARBA" id="ARBA00022989"/>
    </source>
</evidence>
<dbReference type="OrthoDB" id="2880at2759"/>
<reference evidence="9" key="1">
    <citation type="journal article" date="2022" name="Proc. Natl. Acad. Sci. U.S.A.">
        <title>Life cycle and functional genomics of the unicellular red alga Galdieria for elucidating algal and plant evolution and industrial use.</title>
        <authorList>
            <person name="Hirooka S."/>
            <person name="Itabashi T."/>
            <person name="Ichinose T.M."/>
            <person name="Onuma R."/>
            <person name="Fujiwara T."/>
            <person name="Yamashita S."/>
            <person name="Jong L.W."/>
            <person name="Tomita R."/>
            <person name="Iwane A.H."/>
            <person name="Miyagishima S.Y."/>
        </authorList>
    </citation>
    <scope>NUCLEOTIDE SEQUENCE</scope>
    <source>
        <strain evidence="9">NBRC 102759</strain>
    </source>
</reference>
<evidence type="ECO:0000256" key="3">
    <source>
        <dbReference type="ARBA" id="ARBA00022692"/>
    </source>
</evidence>
<keyword evidence="3 6" id="KW-0812">Transmembrane</keyword>
<evidence type="ECO:0000313" key="9">
    <source>
        <dbReference type="EMBL" id="GJQ09262.1"/>
    </source>
</evidence>
<dbReference type="Proteomes" id="UP001061958">
    <property type="component" value="Unassembled WGS sequence"/>
</dbReference>
<dbReference type="PANTHER" id="PTHR14207:SF1">
    <property type="entry name" value="EMOPAMIL-BINDING PROTEIN-LIKE"/>
    <property type="match status" value="1"/>
</dbReference>
<evidence type="ECO:0000313" key="10">
    <source>
        <dbReference type="Proteomes" id="UP001061958"/>
    </source>
</evidence>